<organism evidence="3 4">
    <name type="scientific">Algibacter agarivorans</name>
    <dbReference type="NCBI Taxonomy" id="1109741"/>
    <lineage>
        <taxon>Bacteria</taxon>
        <taxon>Pseudomonadati</taxon>
        <taxon>Bacteroidota</taxon>
        <taxon>Flavobacteriia</taxon>
        <taxon>Flavobacteriales</taxon>
        <taxon>Flavobacteriaceae</taxon>
        <taxon>Algibacter</taxon>
    </lineage>
</organism>
<name>A0ABP9GAK7_9FLAO</name>
<evidence type="ECO:0000313" key="3">
    <source>
        <dbReference type="EMBL" id="GAA4935508.1"/>
    </source>
</evidence>
<dbReference type="InterPro" id="IPR005545">
    <property type="entry name" value="YCII"/>
</dbReference>
<protein>
    <recommendedName>
        <fullName evidence="2">YCII-related domain-containing protein</fullName>
    </recommendedName>
</protein>
<dbReference type="Proteomes" id="UP001501302">
    <property type="component" value="Unassembled WGS sequence"/>
</dbReference>
<dbReference type="Gene3D" id="3.30.70.1060">
    <property type="entry name" value="Dimeric alpha+beta barrel"/>
    <property type="match status" value="1"/>
</dbReference>
<comment type="similarity">
    <text evidence="1">Belongs to the YciI family.</text>
</comment>
<dbReference type="RefSeq" id="WP_345189970.1">
    <property type="nucleotide sequence ID" value="NZ_BAABJJ010000008.1"/>
</dbReference>
<evidence type="ECO:0000313" key="4">
    <source>
        <dbReference type="Proteomes" id="UP001501302"/>
    </source>
</evidence>
<comment type="caution">
    <text evidence="3">The sequence shown here is derived from an EMBL/GenBank/DDBJ whole genome shotgun (WGS) entry which is preliminary data.</text>
</comment>
<evidence type="ECO:0000256" key="1">
    <source>
        <dbReference type="ARBA" id="ARBA00007689"/>
    </source>
</evidence>
<accession>A0ABP9GAK7</accession>
<gene>
    <name evidence="3" type="ORF">GCM10023314_04780</name>
</gene>
<evidence type="ECO:0000259" key="2">
    <source>
        <dbReference type="Pfam" id="PF03795"/>
    </source>
</evidence>
<dbReference type="Pfam" id="PF03795">
    <property type="entry name" value="YCII"/>
    <property type="match status" value="1"/>
</dbReference>
<reference evidence="4" key="1">
    <citation type="journal article" date="2019" name="Int. J. Syst. Evol. Microbiol.">
        <title>The Global Catalogue of Microorganisms (GCM) 10K type strain sequencing project: providing services to taxonomists for standard genome sequencing and annotation.</title>
        <authorList>
            <consortium name="The Broad Institute Genomics Platform"/>
            <consortium name="The Broad Institute Genome Sequencing Center for Infectious Disease"/>
            <person name="Wu L."/>
            <person name="Ma J."/>
        </authorList>
    </citation>
    <scope>NUCLEOTIDE SEQUENCE [LARGE SCALE GENOMIC DNA]</scope>
    <source>
        <strain evidence="4">JCM 18285</strain>
    </source>
</reference>
<sequence length="182" mass="20591">MKKLFLSILLSMVLFSCKEETKASISEIKEDTTEAIEEVIDSVTTEIIEAPLKKSTKQIKEELTAKGYKTFDFVNEKTKDTILMQQYFMAFLKKGPIRGQNEEESAELQALHLEHLTKMYDLGYADISGPFGDDGEMRGVTIYNVPTLKMADSLANSDPMVIAGRLEIEIHPWWAAKGYSLR</sequence>
<dbReference type="SUPFAM" id="SSF54909">
    <property type="entry name" value="Dimeric alpha+beta barrel"/>
    <property type="match status" value="1"/>
</dbReference>
<feature type="domain" description="YCII-related" evidence="2">
    <location>
        <begin position="99"/>
        <end position="173"/>
    </location>
</feature>
<proteinExistence type="inferred from homology"/>
<dbReference type="EMBL" id="BAABJJ010000008">
    <property type="protein sequence ID" value="GAA4935508.1"/>
    <property type="molecule type" value="Genomic_DNA"/>
</dbReference>
<keyword evidence="4" id="KW-1185">Reference proteome</keyword>
<dbReference type="InterPro" id="IPR011008">
    <property type="entry name" value="Dimeric_a/b-barrel"/>
</dbReference>
<dbReference type="PROSITE" id="PS51257">
    <property type="entry name" value="PROKAR_LIPOPROTEIN"/>
    <property type="match status" value="1"/>
</dbReference>